<proteinExistence type="predicted"/>
<reference evidence="2 3" key="1">
    <citation type="journal article" date="2004" name="Science">
        <title>The genome of the diatom Thalassiosira pseudonana: ecology, evolution, and metabolism.</title>
        <authorList>
            <person name="Armbrust E.V."/>
            <person name="Berges J.A."/>
            <person name="Bowler C."/>
            <person name="Green B.R."/>
            <person name="Martinez D."/>
            <person name="Putnam N.H."/>
            <person name="Zhou S."/>
            <person name="Allen A.E."/>
            <person name="Apt K.E."/>
            <person name="Bechner M."/>
            <person name="Brzezinski M.A."/>
            <person name="Chaal B.K."/>
            <person name="Chiovitti A."/>
            <person name="Davis A.K."/>
            <person name="Demarest M.S."/>
            <person name="Detter J.C."/>
            <person name="Glavina T."/>
            <person name="Goodstein D."/>
            <person name="Hadi M.Z."/>
            <person name="Hellsten U."/>
            <person name="Hildebrand M."/>
            <person name="Jenkins B.D."/>
            <person name="Jurka J."/>
            <person name="Kapitonov V.V."/>
            <person name="Kroger N."/>
            <person name="Lau W.W."/>
            <person name="Lane T.W."/>
            <person name="Larimer F.W."/>
            <person name="Lippmeier J.C."/>
            <person name="Lucas S."/>
            <person name="Medina M."/>
            <person name="Montsant A."/>
            <person name="Obornik M."/>
            <person name="Parker M.S."/>
            <person name="Palenik B."/>
            <person name="Pazour G.J."/>
            <person name="Richardson P.M."/>
            <person name="Rynearson T.A."/>
            <person name="Saito M.A."/>
            <person name="Schwartz D.C."/>
            <person name="Thamatrakoln K."/>
            <person name="Valentin K."/>
            <person name="Vardi A."/>
            <person name="Wilkerson F.P."/>
            <person name="Rokhsar D.S."/>
        </authorList>
    </citation>
    <scope>NUCLEOTIDE SEQUENCE [LARGE SCALE GENOMIC DNA]</scope>
    <source>
        <strain evidence="2 3">CCMP1335</strain>
    </source>
</reference>
<dbReference type="RefSeq" id="XP_002287553.1">
    <property type="nucleotide sequence ID" value="XM_002287517.1"/>
</dbReference>
<protein>
    <submittedName>
        <fullName evidence="2">Uncharacterized protein</fullName>
    </submittedName>
</protein>
<dbReference type="KEGG" id="tps:THAPSDRAFT_2954"/>
<dbReference type="AlphaFoldDB" id="B8BVU1"/>
<keyword evidence="3" id="KW-1185">Reference proteome</keyword>
<feature type="compositionally biased region" description="Low complexity" evidence="1">
    <location>
        <begin position="41"/>
        <end position="51"/>
    </location>
</feature>
<organism evidence="2 3">
    <name type="scientific">Thalassiosira pseudonana</name>
    <name type="common">Marine diatom</name>
    <name type="synonym">Cyclotella nana</name>
    <dbReference type="NCBI Taxonomy" id="35128"/>
    <lineage>
        <taxon>Eukaryota</taxon>
        <taxon>Sar</taxon>
        <taxon>Stramenopiles</taxon>
        <taxon>Ochrophyta</taxon>
        <taxon>Bacillariophyta</taxon>
        <taxon>Coscinodiscophyceae</taxon>
        <taxon>Thalassiosirophycidae</taxon>
        <taxon>Thalassiosirales</taxon>
        <taxon>Thalassiosiraceae</taxon>
        <taxon>Thalassiosira</taxon>
    </lineage>
</organism>
<name>B8BVU1_THAPS</name>
<accession>B8BVU1</accession>
<evidence type="ECO:0000313" key="3">
    <source>
        <dbReference type="Proteomes" id="UP000001449"/>
    </source>
</evidence>
<dbReference type="InParanoid" id="B8BVU1"/>
<feature type="compositionally biased region" description="Pro residues" evidence="1">
    <location>
        <begin position="1"/>
        <end position="16"/>
    </location>
</feature>
<feature type="region of interest" description="Disordered" evidence="1">
    <location>
        <begin position="1"/>
        <end position="83"/>
    </location>
</feature>
<reference evidence="2 3" key="2">
    <citation type="journal article" date="2008" name="Nature">
        <title>The Phaeodactylum genome reveals the evolutionary history of diatom genomes.</title>
        <authorList>
            <person name="Bowler C."/>
            <person name="Allen A.E."/>
            <person name="Badger J.H."/>
            <person name="Grimwood J."/>
            <person name="Jabbari K."/>
            <person name="Kuo A."/>
            <person name="Maheswari U."/>
            <person name="Martens C."/>
            <person name="Maumus F."/>
            <person name="Otillar R.P."/>
            <person name="Rayko E."/>
            <person name="Salamov A."/>
            <person name="Vandepoele K."/>
            <person name="Beszteri B."/>
            <person name="Gruber A."/>
            <person name="Heijde M."/>
            <person name="Katinka M."/>
            <person name="Mock T."/>
            <person name="Valentin K."/>
            <person name="Verret F."/>
            <person name="Berges J.A."/>
            <person name="Brownlee C."/>
            <person name="Cadoret J.P."/>
            <person name="Chiovitti A."/>
            <person name="Choi C.J."/>
            <person name="Coesel S."/>
            <person name="De Martino A."/>
            <person name="Detter J.C."/>
            <person name="Durkin C."/>
            <person name="Falciatore A."/>
            <person name="Fournet J."/>
            <person name="Haruta M."/>
            <person name="Huysman M.J."/>
            <person name="Jenkins B.D."/>
            <person name="Jiroutova K."/>
            <person name="Jorgensen R.E."/>
            <person name="Joubert Y."/>
            <person name="Kaplan A."/>
            <person name="Kroger N."/>
            <person name="Kroth P.G."/>
            <person name="La Roche J."/>
            <person name="Lindquist E."/>
            <person name="Lommer M."/>
            <person name="Martin-Jezequel V."/>
            <person name="Lopez P.J."/>
            <person name="Lucas S."/>
            <person name="Mangogna M."/>
            <person name="McGinnis K."/>
            <person name="Medlin L.K."/>
            <person name="Montsant A."/>
            <person name="Oudot-Le Secq M.P."/>
            <person name="Napoli C."/>
            <person name="Obornik M."/>
            <person name="Parker M.S."/>
            <person name="Petit J.L."/>
            <person name="Porcel B.M."/>
            <person name="Poulsen N."/>
            <person name="Robison M."/>
            <person name="Rychlewski L."/>
            <person name="Rynearson T.A."/>
            <person name="Schmutz J."/>
            <person name="Shapiro H."/>
            <person name="Siaut M."/>
            <person name="Stanley M."/>
            <person name="Sussman M.R."/>
            <person name="Taylor A.R."/>
            <person name="Vardi A."/>
            <person name="von Dassow P."/>
            <person name="Vyverman W."/>
            <person name="Willis A."/>
            <person name="Wyrwicz L.S."/>
            <person name="Rokhsar D.S."/>
            <person name="Weissenbach J."/>
            <person name="Armbrust E.V."/>
            <person name="Green B.R."/>
            <person name="Van de Peer Y."/>
            <person name="Grigoriev I.V."/>
        </authorList>
    </citation>
    <scope>NUCLEOTIDE SEQUENCE [LARGE SCALE GENOMIC DNA]</scope>
    <source>
        <strain evidence="2 3">CCMP1335</strain>
    </source>
</reference>
<dbReference type="PaxDb" id="35128-Thaps2954"/>
<gene>
    <name evidence="2" type="ORF">THAPSDRAFT_2954</name>
</gene>
<evidence type="ECO:0000256" key="1">
    <source>
        <dbReference type="SAM" id="MobiDB-lite"/>
    </source>
</evidence>
<evidence type="ECO:0000313" key="2">
    <source>
        <dbReference type="EMBL" id="EED94996.1"/>
    </source>
</evidence>
<dbReference type="GeneID" id="7450456"/>
<sequence length="168" mass="18050">MAGNQPPPPPPPPPGHPHYDNTNPSYTNMPPPPGMHQPAVNGNNNNGNGMMMPPPAASSFGGPRLPIGMIPPPGMTPVSSGMGSVPPPPPPMGMMPPGMMVGYQYIRQRQRIRRWARAGYIICWMPWGKAPSLEQSNLPPEAVVLQPDARLIDTAFGVCRSADLLPFY</sequence>
<dbReference type="HOGENOM" id="CLU_1589735_0_0_1"/>
<dbReference type="EMBL" id="CM000639">
    <property type="protein sequence ID" value="EED94996.1"/>
    <property type="molecule type" value="Genomic_DNA"/>
</dbReference>
<dbReference type="Proteomes" id="UP000001449">
    <property type="component" value="Chromosome 2"/>
</dbReference>